<evidence type="ECO:0000256" key="9">
    <source>
        <dbReference type="PROSITE-ProRule" id="PRU00169"/>
    </source>
</evidence>
<evidence type="ECO:0000259" key="13">
    <source>
        <dbReference type="PROSITE" id="PS50113"/>
    </source>
</evidence>
<dbReference type="eggNOG" id="COG0784">
    <property type="taxonomic scope" value="Bacteria"/>
</dbReference>
<dbReference type="CDD" id="cd00156">
    <property type="entry name" value="REC"/>
    <property type="match status" value="1"/>
</dbReference>
<geneLocation type="plasmid" evidence="14 15">
    <name>pHRM2a</name>
</geneLocation>
<dbReference type="InterPro" id="IPR013655">
    <property type="entry name" value="PAS_fold_3"/>
</dbReference>
<dbReference type="Pfam" id="PF02518">
    <property type="entry name" value="HATPase_c"/>
    <property type="match status" value="1"/>
</dbReference>
<dbReference type="HOGENOM" id="CLU_000445_114_51_7"/>
<dbReference type="SMART" id="SM00387">
    <property type="entry name" value="HATPase_c"/>
    <property type="match status" value="1"/>
</dbReference>
<dbReference type="Gene3D" id="2.10.70.100">
    <property type="match status" value="1"/>
</dbReference>
<evidence type="ECO:0000256" key="1">
    <source>
        <dbReference type="ARBA" id="ARBA00000085"/>
    </source>
</evidence>
<dbReference type="PROSITE" id="PS50109">
    <property type="entry name" value="HIS_KIN"/>
    <property type="match status" value="1"/>
</dbReference>
<dbReference type="KEGG" id="dat:HRM2_p00250"/>
<feature type="modified residue" description="4-aspartylphosphate" evidence="9">
    <location>
        <position position="801"/>
    </location>
</feature>
<dbReference type="Gene3D" id="3.30.565.10">
    <property type="entry name" value="Histidine kinase-like ATPase, C-terminal domain"/>
    <property type="match status" value="1"/>
</dbReference>
<dbReference type="CDD" id="cd00130">
    <property type="entry name" value="PAS"/>
    <property type="match status" value="1"/>
</dbReference>
<evidence type="ECO:0000313" key="15">
    <source>
        <dbReference type="Proteomes" id="UP000000442"/>
    </source>
</evidence>
<dbReference type="CDD" id="cd00082">
    <property type="entry name" value="HisKA"/>
    <property type="match status" value="1"/>
</dbReference>
<dbReference type="AlphaFoldDB" id="C0QMM5"/>
<feature type="domain" description="Histidine kinase" evidence="11">
    <location>
        <begin position="507"/>
        <end position="730"/>
    </location>
</feature>
<dbReference type="Pfam" id="PF08447">
    <property type="entry name" value="PAS_3"/>
    <property type="match status" value="1"/>
</dbReference>
<keyword evidence="10" id="KW-0812">Transmembrane</keyword>
<keyword evidence="6" id="KW-0418">Kinase</keyword>
<reference evidence="14 15" key="1">
    <citation type="journal article" date="2009" name="Environ. Microbiol.">
        <title>Genome sequence of Desulfobacterium autotrophicum HRM2, a marine sulfate reducer oxidizing organic carbon completely to carbon dioxide.</title>
        <authorList>
            <person name="Strittmatter A.W."/>
            <person name="Liesegang H."/>
            <person name="Rabus R."/>
            <person name="Decker I."/>
            <person name="Amann J."/>
            <person name="Andres S."/>
            <person name="Henne A."/>
            <person name="Fricke W.F."/>
            <person name="Martinez-Arias R."/>
            <person name="Bartels D."/>
            <person name="Goesmann A."/>
            <person name="Krause L."/>
            <person name="Puehler A."/>
            <person name="Klenk H.P."/>
            <person name="Richter M."/>
            <person name="Schuler M."/>
            <person name="Gloeckner F.O."/>
            <person name="Meyerdierks A."/>
            <person name="Gottschalk G."/>
            <person name="Amann R."/>
        </authorList>
    </citation>
    <scope>NUCLEOTIDE SEQUENCE [LARGE SCALE GENOMIC DNA]</scope>
    <source>
        <strain evidence="15">ATCC 43914 / DSM 3382 / HRM2</strain>
        <plasmid evidence="15">Plasmid pHRM2a</plasmid>
    </source>
</reference>
<dbReference type="EC" id="2.7.13.3" evidence="2"/>
<keyword evidence="5" id="KW-0547">Nucleotide-binding</keyword>
<dbReference type="PROSITE" id="PS50113">
    <property type="entry name" value="PAC"/>
    <property type="match status" value="1"/>
</dbReference>
<dbReference type="eggNOG" id="COG4191">
    <property type="taxonomic scope" value="Bacteria"/>
</dbReference>
<dbReference type="InterPro" id="IPR003594">
    <property type="entry name" value="HATPase_dom"/>
</dbReference>
<keyword evidence="4" id="KW-0808">Transferase</keyword>
<proteinExistence type="predicted"/>
<keyword evidence="10" id="KW-1133">Transmembrane helix</keyword>
<dbReference type="GO" id="GO:0005524">
    <property type="term" value="F:ATP binding"/>
    <property type="evidence" value="ECO:0007669"/>
    <property type="project" value="UniProtKB-KW"/>
</dbReference>
<keyword evidence="7" id="KW-0067">ATP-binding</keyword>
<evidence type="ECO:0000256" key="8">
    <source>
        <dbReference type="ARBA" id="ARBA00023012"/>
    </source>
</evidence>
<keyword evidence="3 9" id="KW-0597">Phosphoprotein</keyword>
<evidence type="ECO:0000256" key="10">
    <source>
        <dbReference type="SAM" id="Phobius"/>
    </source>
</evidence>
<evidence type="ECO:0000256" key="6">
    <source>
        <dbReference type="ARBA" id="ARBA00022777"/>
    </source>
</evidence>
<dbReference type="SUPFAM" id="SSF55874">
    <property type="entry name" value="ATPase domain of HSP90 chaperone/DNA topoisomerase II/histidine kinase"/>
    <property type="match status" value="1"/>
</dbReference>
<dbReference type="Proteomes" id="UP000000442">
    <property type="component" value="Plasmid pHRM2a"/>
</dbReference>
<dbReference type="InterPro" id="IPR005467">
    <property type="entry name" value="His_kinase_dom"/>
</dbReference>
<dbReference type="PANTHER" id="PTHR43065">
    <property type="entry name" value="SENSOR HISTIDINE KINASE"/>
    <property type="match status" value="1"/>
</dbReference>
<evidence type="ECO:0000256" key="2">
    <source>
        <dbReference type="ARBA" id="ARBA00012438"/>
    </source>
</evidence>
<dbReference type="InterPro" id="IPR011006">
    <property type="entry name" value="CheY-like_superfamily"/>
</dbReference>
<dbReference type="InterPro" id="IPR035965">
    <property type="entry name" value="PAS-like_dom_sf"/>
</dbReference>
<accession>C0QMM5</accession>
<dbReference type="Gene3D" id="1.10.287.130">
    <property type="match status" value="1"/>
</dbReference>
<dbReference type="SMART" id="SM00448">
    <property type="entry name" value="REC"/>
    <property type="match status" value="1"/>
</dbReference>
<dbReference type="Pfam" id="PF00072">
    <property type="entry name" value="Response_reg"/>
    <property type="match status" value="1"/>
</dbReference>
<dbReference type="PRINTS" id="PR00344">
    <property type="entry name" value="BCTRLSENSOR"/>
</dbReference>
<dbReference type="Gene3D" id="3.30.450.20">
    <property type="entry name" value="PAS domain"/>
    <property type="match status" value="1"/>
</dbReference>
<dbReference type="GO" id="GO:0000155">
    <property type="term" value="F:phosphorelay sensor kinase activity"/>
    <property type="evidence" value="ECO:0007669"/>
    <property type="project" value="InterPro"/>
</dbReference>
<feature type="transmembrane region" description="Helical" evidence="10">
    <location>
        <begin position="20"/>
        <end position="45"/>
    </location>
</feature>
<dbReference type="InterPro" id="IPR003661">
    <property type="entry name" value="HisK_dim/P_dom"/>
</dbReference>
<keyword evidence="15" id="KW-1185">Reference proteome</keyword>
<keyword evidence="14" id="KW-0614">Plasmid</keyword>
<feature type="domain" description="PAC" evidence="13">
    <location>
        <begin position="441"/>
        <end position="494"/>
    </location>
</feature>
<dbReference type="SMART" id="SM00086">
    <property type="entry name" value="PAC"/>
    <property type="match status" value="1"/>
</dbReference>
<dbReference type="Gene3D" id="3.40.50.2300">
    <property type="match status" value="1"/>
</dbReference>
<keyword evidence="8" id="KW-0902">Two-component regulatory system</keyword>
<dbReference type="EMBL" id="CP001088">
    <property type="protein sequence ID" value="ACN18019.1"/>
    <property type="molecule type" value="Genomic_DNA"/>
</dbReference>
<comment type="catalytic activity">
    <reaction evidence="1">
        <text>ATP + protein L-histidine = ADP + protein N-phospho-L-histidine.</text>
        <dbReference type="EC" id="2.7.13.3"/>
    </reaction>
</comment>
<gene>
    <name evidence="14" type="ORF">HRM2_p00250</name>
</gene>
<dbReference type="PROSITE" id="PS50110">
    <property type="entry name" value="RESPONSE_REGULATORY"/>
    <property type="match status" value="1"/>
</dbReference>
<dbReference type="eggNOG" id="COG2202">
    <property type="taxonomic scope" value="Bacteria"/>
</dbReference>
<sequence length="875" mass="98929">MNAKLEIKRPLTSSSRLKKFLFIYLAIGSLALVLTLSSAIILPLYSRLKASEDRNIKHAVEIRAMAISEWARRSKDLAWQITSRTRIRQELKKYNNGEISLDQVKSFTEPKLADAMNLSKEILGIIRLDNKEQLVSKCGLNVPKEKWPLSDITLKNITVSQPSIISDYSVFIVRAPILSHDGAYEGADLIVIDLSNLKAITSNYSGLGKTSQIILGYSFFDNSINQVFPLKSQNLDVDNGQTFNSTVATLLKKGINGNKGLEKIDKNVFAYTPLVDFSWVLLISQSENELYASLNNKLLIIGSSLIFIYLVFILGFWLIMNPLSGRLLMHAEELEESIIKKTQYLNDEILIRQKSEKKLRQSEEMMLNSQSVAHICSYSTDLNAGEIEKSAWVCSPEFYKIFGIDKTYPHTIEGWANFIHPDDRKEVFDYHESVVKEKKMFSREYKIIRINDGEERWVHGTGKLEFDEKGNPVRMHGAIQDITERKNLEFQVQQAQKMESIGNLAGGIAHDFNNLLYPIIGFAEMLIEDLPPKSPEHESAQAIFNAGKRGCELVKQILAFSRQVDHQLSPVRFQKILAEVFKLTRSTIPSDIEIYQDIQKDCGLVMAEETQLHQIAMNLITNAYHAVEKTGGKISVQLKEITLDNDDLKDRPLQVGQYVMLSVSDNGVGIPREIMNNIFDPYFTTKEQGKGTGLGLAVVYGILREHKGDVKVYSEVGKGTTFNVYLPVMKESDEPISTEKELYKLTGTERILLVDDEISVVRLEKQMLERLGYKVSAWSNSIEALETFNSNPDGYDLVISDMTMPNMTGDQLAKELMAIRPDIPIIICTGFSERINKEQAEANKVKGFLMKPVVKSEMAQMVRKVLDEAKVYKGN</sequence>
<organism evidence="14 15">
    <name type="scientific">Desulforapulum autotrophicum (strain ATCC 43914 / DSM 3382 / VKM B-1955 / HRM2)</name>
    <name type="common">Desulfobacterium autotrophicum</name>
    <dbReference type="NCBI Taxonomy" id="177437"/>
    <lineage>
        <taxon>Bacteria</taxon>
        <taxon>Pseudomonadati</taxon>
        <taxon>Thermodesulfobacteriota</taxon>
        <taxon>Desulfobacteria</taxon>
        <taxon>Desulfobacterales</taxon>
        <taxon>Desulfobacteraceae</taxon>
        <taxon>Desulforapulum</taxon>
    </lineage>
</organism>
<dbReference type="InterPro" id="IPR001789">
    <property type="entry name" value="Sig_transdc_resp-reg_receiver"/>
</dbReference>
<dbReference type="NCBIfam" id="TIGR00229">
    <property type="entry name" value="sensory_box"/>
    <property type="match status" value="1"/>
</dbReference>
<dbReference type="InterPro" id="IPR004358">
    <property type="entry name" value="Sig_transdc_His_kin-like_C"/>
</dbReference>
<dbReference type="SUPFAM" id="SSF55785">
    <property type="entry name" value="PYP-like sensor domain (PAS domain)"/>
    <property type="match status" value="1"/>
</dbReference>
<evidence type="ECO:0000256" key="4">
    <source>
        <dbReference type="ARBA" id="ARBA00022679"/>
    </source>
</evidence>
<feature type="transmembrane region" description="Helical" evidence="10">
    <location>
        <begin position="298"/>
        <end position="319"/>
    </location>
</feature>
<name>C0QMM5_DESAH</name>
<keyword evidence="10" id="KW-0472">Membrane</keyword>
<evidence type="ECO:0000313" key="14">
    <source>
        <dbReference type="EMBL" id="ACN18019.1"/>
    </source>
</evidence>
<dbReference type="InterPro" id="IPR001610">
    <property type="entry name" value="PAC"/>
</dbReference>
<dbReference type="PANTHER" id="PTHR43065:SF46">
    <property type="entry name" value="C4-DICARBOXYLATE TRANSPORT SENSOR PROTEIN DCTB"/>
    <property type="match status" value="1"/>
</dbReference>
<dbReference type="Pfam" id="PF00512">
    <property type="entry name" value="HisKA"/>
    <property type="match status" value="1"/>
</dbReference>
<protein>
    <recommendedName>
        <fullName evidence="2">histidine kinase</fullName>
        <ecNumber evidence="2">2.7.13.3</ecNumber>
    </recommendedName>
</protein>
<dbReference type="SUPFAM" id="SSF47384">
    <property type="entry name" value="Homodimeric domain of signal transducing histidine kinase"/>
    <property type="match status" value="1"/>
</dbReference>
<evidence type="ECO:0000259" key="12">
    <source>
        <dbReference type="PROSITE" id="PS50110"/>
    </source>
</evidence>
<evidence type="ECO:0000256" key="7">
    <source>
        <dbReference type="ARBA" id="ARBA00022840"/>
    </source>
</evidence>
<evidence type="ECO:0000256" key="3">
    <source>
        <dbReference type="ARBA" id="ARBA00022553"/>
    </source>
</evidence>
<dbReference type="InterPro" id="IPR036097">
    <property type="entry name" value="HisK_dim/P_sf"/>
</dbReference>
<dbReference type="InterPro" id="IPR036890">
    <property type="entry name" value="HATPase_C_sf"/>
</dbReference>
<dbReference type="InterPro" id="IPR000014">
    <property type="entry name" value="PAS"/>
</dbReference>
<dbReference type="SMART" id="SM00388">
    <property type="entry name" value="HisKA"/>
    <property type="match status" value="1"/>
</dbReference>
<evidence type="ECO:0000256" key="5">
    <source>
        <dbReference type="ARBA" id="ARBA00022741"/>
    </source>
</evidence>
<dbReference type="SUPFAM" id="SSF52172">
    <property type="entry name" value="CheY-like"/>
    <property type="match status" value="1"/>
</dbReference>
<evidence type="ECO:0000259" key="11">
    <source>
        <dbReference type="PROSITE" id="PS50109"/>
    </source>
</evidence>
<feature type="domain" description="Response regulatory" evidence="12">
    <location>
        <begin position="750"/>
        <end position="866"/>
    </location>
</feature>
<dbReference type="InterPro" id="IPR000700">
    <property type="entry name" value="PAS-assoc_C"/>
</dbReference>